<name>A0A292PVM1_9PEZI</name>
<organism evidence="3 4">
    <name type="scientific">Tuber aestivum</name>
    <name type="common">summer truffle</name>
    <dbReference type="NCBI Taxonomy" id="59557"/>
    <lineage>
        <taxon>Eukaryota</taxon>
        <taxon>Fungi</taxon>
        <taxon>Dikarya</taxon>
        <taxon>Ascomycota</taxon>
        <taxon>Pezizomycotina</taxon>
        <taxon>Pezizomycetes</taxon>
        <taxon>Pezizales</taxon>
        <taxon>Tuberaceae</taxon>
        <taxon>Tuber</taxon>
    </lineage>
</organism>
<accession>A0A292PVM1</accession>
<dbReference type="AlphaFoldDB" id="A0A292PVM1"/>
<protein>
    <recommendedName>
        <fullName evidence="2">F-box domain-containing protein</fullName>
    </recommendedName>
</protein>
<dbReference type="Pfam" id="PF00646">
    <property type="entry name" value="F-box"/>
    <property type="match status" value="1"/>
</dbReference>
<dbReference type="SUPFAM" id="SSF81383">
    <property type="entry name" value="F-box domain"/>
    <property type="match status" value="1"/>
</dbReference>
<dbReference type="InterPro" id="IPR036322">
    <property type="entry name" value="WD40_repeat_dom_sf"/>
</dbReference>
<dbReference type="CDD" id="cd09917">
    <property type="entry name" value="F-box_SF"/>
    <property type="match status" value="1"/>
</dbReference>
<dbReference type="Proteomes" id="UP001412239">
    <property type="component" value="Unassembled WGS sequence"/>
</dbReference>
<evidence type="ECO:0000313" key="3">
    <source>
        <dbReference type="EMBL" id="CUS10841.1"/>
    </source>
</evidence>
<dbReference type="Gene3D" id="2.130.10.10">
    <property type="entry name" value="YVTN repeat-like/Quinoprotein amine dehydrogenase"/>
    <property type="match status" value="1"/>
</dbReference>
<evidence type="ECO:0000313" key="4">
    <source>
        <dbReference type="Proteomes" id="UP001412239"/>
    </source>
</evidence>
<dbReference type="InterPro" id="IPR001810">
    <property type="entry name" value="F-box_dom"/>
</dbReference>
<dbReference type="InterPro" id="IPR036047">
    <property type="entry name" value="F-box-like_dom_sf"/>
</dbReference>
<feature type="domain" description="F-box" evidence="2">
    <location>
        <begin position="2"/>
        <end position="48"/>
    </location>
</feature>
<dbReference type="EMBL" id="LN891038">
    <property type="protein sequence ID" value="CUS10841.1"/>
    <property type="molecule type" value="Genomic_DNA"/>
</dbReference>
<evidence type="ECO:0000259" key="2">
    <source>
        <dbReference type="PROSITE" id="PS50181"/>
    </source>
</evidence>
<proteinExistence type="predicted"/>
<gene>
    <name evidence="3" type="ORF">GSTUAT00005114001</name>
</gene>
<dbReference type="SUPFAM" id="SSF50978">
    <property type="entry name" value="WD40 repeat-like"/>
    <property type="match status" value="1"/>
</dbReference>
<dbReference type="PROSITE" id="PS50181">
    <property type="entry name" value="FBOX"/>
    <property type="match status" value="1"/>
</dbReference>
<reference evidence="3" key="1">
    <citation type="submission" date="2015-10" db="EMBL/GenBank/DDBJ databases">
        <authorList>
            <person name="Regsiter A."/>
            <person name="william w."/>
        </authorList>
    </citation>
    <scope>NUCLEOTIDE SEQUENCE</scope>
    <source>
        <strain evidence="3">Montdore</strain>
    </source>
</reference>
<keyword evidence="4" id="KW-1185">Reference proteome</keyword>
<evidence type="ECO:0000256" key="1">
    <source>
        <dbReference type="SAM" id="MobiDB-lite"/>
    </source>
</evidence>
<feature type="region of interest" description="Disordered" evidence="1">
    <location>
        <begin position="177"/>
        <end position="197"/>
    </location>
</feature>
<dbReference type="InterPro" id="IPR015943">
    <property type="entry name" value="WD40/YVTN_repeat-like_dom_sf"/>
</dbReference>
<sequence>MTSKLLTLPTDVLISIIVHLPTASCLTHLSQTCKSLHIFISAEGWRVFVQCQHAGFHAKVTRALPHGKPASTWNRWAEELTVTRSNWDNFGFLASGLFVEGKWRSRRKKREEERRLGLRHREREGACVPVIDLWEGWAGGEEVLVMGAGVNMMMRKRTRHGRSDGWWRYEGVVDRGRDMDEGEEGTGGVEGGEGGEKPTVFEILNAKHRADYLRSCRDNPQDYTAVHLLGSHGWEDAEIAVVGRASGALEMVKLTTGAGRAGRMSVLGRFETPARKCEWSPRIGKYTSILPHAGSGNQYGLMSAGARTGPASRVALYRVHIPSNDDFQVMPEAPVSEFEISAGDGDIWSTNLLSPEYLAVTKTNSCESPLCVYAVAPDGIRKRPVRSFANPVMFGASTDATATARLESFAGELPSGQVFLSAWSSGDLSMHDLRSPKETVGRWGSFISKPIRSLHTLGSGKFLVGHSEACMLRVWDIRSKYCDLEECVPNEGKCSKYPYSWVTNFHLPGRSRPEPMDPVFALAVSPWTEKSVYAATPGMVWELNFAGTMTRAPERVPVAPGVPAWKKMWKRSRVWRKPDGEKEMVEPVTLAVRAYNGLLWGMHYQQPPRRVYQRYV</sequence>